<evidence type="ECO:0000313" key="3">
    <source>
        <dbReference type="Proteomes" id="UP001500886"/>
    </source>
</evidence>
<evidence type="ECO:0008006" key="4">
    <source>
        <dbReference type="Google" id="ProtNLM"/>
    </source>
</evidence>
<proteinExistence type="predicted"/>
<organism evidence="2 3">
    <name type="scientific">Streptomyces luteosporeus</name>
    <dbReference type="NCBI Taxonomy" id="173856"/>
    <lineage>
        <taxon>Bacteria</taxon>
        <taxon>Bacillati</taxon>
        <taxon>Actinomycetota</taxon>
        <taxon>Actinomycetes</taxon>
        <taxon>Kitasatosporales</taxon>
        <taxon>Streptomycetaceae</taxon>
        <taxon>Streptomyces</taxon>
    </lineage>
</organism>
<comment type="caution">
    <text evidence="2">The sequence shown here is derived from an EMBL/GenBank/DDBJ whole genome shotgun (WGS) entry which is preliminary data.</text>
</comment>
<evidence type="ECO:0000313" key="2">
    <source>
        <dbReference type="EMBL" id="GAA2725745.1"/>
    </source>
</evidence>
<keyword evidence="3" id="KW-1185">Reference proteome</keyword>
<protein>
    <recommendedName>
        <fullName evidence="4">ABC transporter permease</fullName>
    </recommendedName>
</protein>
<dbReference type="EMBL" id="BAAASL010000032">
    <property type="protein sequence ID" value="GAA2725745.1"/>
    <property type="molecule type" value="Genomic_DNA"/>
</dbReference>
<accession>A0ABN3U7V9</accession>
<reference evidence="2 3" key="1">
    <citation type="journal article" date="2019" name="Int. J. Syst. Evol. Microbiol.">
        <title>The Global Catalogue of Microorganisms (GCM) 10K type strain sequencing project: providing services to taxonomists for standard genome sequencing and annotation.</title>
        <authorList>
            <consortium name="The Broad Institute Genomics Platform"/>
            <consortium name="The Broad Institute Genome Sequencing Center for Infectious Disease"/>
            <person name="Wu L."/>
            <person name="Ma J."/>
        </authorList>
    </citation>
    <scope>NUCLEOTIDE SEQUENCE [LARGE SCALE GENOMIC DNA]</scope>
    <source>
        <strain evidence="2 3">JCM 4542</strain>
    </source>
</reference>
<sequence length="139" mass="14587">MTFEEEWAGLRAEAQSRMRLNGAPGPVGAPDLKSSAAKKKAAVSALEQHVEPDTQAAGKLMDETSEAAAKGFNGWATGAGITEALKGWRASVKSLQSRLAAEKTALSQTHHLLTGADLQLGGQFSLLKPLPVSPQSTEH</sequence>
<evidence type="ECO:0000256" key="1">
    <source>
        <dbReference type="SAM" id="MobiDB-lite"/>
    </source>
</evidence>
<name>A0ABN3U7V9_9ACTN</name>
<gene>
    <name evidence="2" type="ORF">GCM10010315_58570</name>
</gene>
<feature type="region of interest" description="Disordered" evidence="1">
    <location>
        <begin position="17"/>
        <end position="51"/>
    </location>
</feature>
<dbReference type="RefSeq" id="WP_344439785.1">
    <property type="nucleotide sequence ID" value="NZ_BAAASL010000032.1"/>
</dbReference>
<dbReference type="Proteomes" id="UP001500886">
    <property type="component" value="Unassembled WGS sequence"/>
</dbReference>